<dbReference type="HOGENOM" id="CLU_1423859_0_0_1"/>
<proteinExistence type="predicted"/>
<feature type="transmembrane region" description="Helical" evidence="1">
    <location>
        <begin position="28"/>
        <end position="45"/>
    </location>
</feature>
<keyword evidence="1" id="KW-1133">Transmembrane helix</keyword>
<gene>
    <name evidence="2" type="primary">AlNc14C40G3438</name>
    <name evidence="2" type="ORF">ALNC14_039360</name>
</gene>
<reference evidence="2" key="2">
    <citation type="submission" date="2011-02" db="EMBL/GenBank/DDBJ databases">
        <authorList>
            <person name="MacLean D."/>
        </authorList>
    </citation>
    <scope>NUCLEOTIDE SEQUENCE</scope>
</reference>
<evidence type="ECO:0000256" key="1">
    <source>
        <dbReference type="SAM" id="Phobius"/>
    </source>
</evidence>
<keyword evidence="1" id="KW-0472">Membrane</keyword>
<organism evidence="2">
    <name type="scientific">Albugo laibachii Nc14</name>
    <dbReference type="NCBI Taxonomy" id="890382"/>
    <lineage>
        <taxon>Eukaryota</taxon>
        <taxon>Sar</taxon>
        <taxon>Stramenopiles</taxon>
        <taxon>Oomycota</taxon>
        <taxon>Peronosporomycetes</taxon>
        <taxon>Albuginales</taxon>
        <taxon>Albuginaceae</taxon>
        <taxon>Albugo</taxon>
    </lineage>
</organism>
<dbReference type="EMBL" id="FR824085">
    <property type="protein sequence ID" value="CCA17793.1"/>
    <property type="molecule type" value="Genomic_DNA"/>
</dbReference>
<protein>
    <submittedName>
        <fullName evidence="2">AlNc14C40G3438 protein</fullName>
    </submittedName>
</protein>
<accession>F0W9H9</accession>
<reference evidence="2" key="1">
    <citation type="journal article" date="2011" name="PLoS Biol.">
        <title>Gene gain and loss during evolution of obligate parasitism in the white rust pathogen of Arabidopsis thaliana.</title>
        <authorList>
            <person name="Kemen E."/>
            <person name="Gardiner A."/>
            <person name="Schultz-Larsen T."/>
            <person name="Kemen A.C."/>
            <person name="Balmuth A.L."/>
            <person name="Robert-Seilaniantz A."/>
            <person name="Bailey K."/>
            <person name="Holub E."/>
            <person name="Studholme D.J."/>
            <person name="Maclean D."/>
            <person name="Jones J.D."/>
        </authorList>
    </citation>
    <scope>NUCLEOTIDE SEQUENCE</scope>
</reference>
<dbReference type="AlphaFoldDB" id="F0W9H9"/>
<evidence type="ECO:0000313" key="2">
    <source>
        <dbReference type="EMBL" id="CCA17793.1"/>
    </source>
</evidence>
<name>F0W9H9_9STRA</name>
<sequence>MGSYISIVNDTNHKYYCKVDDQITMKTWVLVAGFAAAFLPLIPVLPIHPGISALVFSPGLALTSEFMRLDLRKHKAMVKKVGVTKHSEAENLTTQDLHAIIDAELHDKGFKPIEPEDTYTSEKSLGNQLKAVVCYSYAMDGLHIDVHKIEPLYGNNRRDEDVKRFYLSSLTPGETERVHIVKPKKRHLKQN</sequence>
<keyword evidence="1" id="KW-0812">Transmembrane</keyword>